<feature type="region of interest" description="Disordered" evidence="1">
    <location>
        <begin position="321"/>
        <end position="341"/>
    </location>
</feature>
<feature type="compositionally biased region" description="Pro residues" evidence="1">
    <location>
        <begin position="264"/>
        <end position="274"/>
    </location>
</feature>
<feature type="domain" description="HMA" evidence="2">
    <location>
        <begin position="95"/>
        <end position="158"/>
    </location>
</feature>
<feature type="compositionally biased region" description="Pro residues" evidence="1">
    <location>
        <begin position="326"/>
        <end position="337"/>
    </location>
</feature>
<evidence type="ECO:0000313" key="4">
    <source>
        <dbReference type="Proteomes" id="UP001497457"/>
    </source>
</evidence>
<evidence type="ECO:0000256" key="1">
    <source>
        <dbReference type="SAM" id="MobiDB-lite"/>
    </source>
</evidence>
<dbReference type="EMBL" id="OZ075126">
    <property type="protein sequence ID" value="CAL4942061.1"/>
    <property type="molecule type" value="Genomic_DNA"/>
</dbReference>
<dbReference type="Gene3D" id="3.30.70.100">
    <property type="match status" value="2"/>
</dbReference>
<dbReference type="AlphaFoldDB" id="A0ABC8YJP3"/>
<sequence length="356" mass="36726">MAPVVLAMDVHCDSCAKKIRKAVMKVPGAESVTASYETGLVMVHGTADAAALVARLQAKTKKAITIVSDGAEENGEAAASAGAGGSAYAGSPPPPPTIPLEMELHCGSCAEKVERRVMEIPGVDTVTTDVPGRRVTVTGTADASAVATSLEVRMRRPVIVLSDPRRPDDAVPGYDHEQRKAAAAGAAAQQMWEMYGSTSTAHVAPQETATDAASILSSLSSSSSSAPPPPPPAGGRRRRGRACHRAPSPPPVQGAGSSSSMTPSFPPPPAPSYGAPPPPPGYGYYYPAPPPPGVYDGQNWAAPAPPPSGCFLMQQGGEMYGQQWPAYPPPAPEPPEGYYPYGGQQYCDNPGSCSIQ</sequence>
<evidence type="ECO:0000259" key="2">
    <source>
        <dbReference type="PROSITE" id="PS50846"/>
    </source>
</evidence>
<feature type="compositionally biased region" description="Low complexity" evidence="1">
    <location>
        <begin position="254"/>
        <end position="263"/>
    </location>
</feature>
<reference evidence="3 4" key="2">
    <citation type="submission" date="2024-10" db="EMBL/GenBank/DDBJ databases">
        <authorList>
            <person name="Ryan C."/>
        </authorList>
    </citation>
    <scope>NUCLEOTIDE SEQUENCE [LARGE SCALE GENOMIC DNA]</scope>
</reference>
<dbReference type="InterPro" id="IPR044594">
    <property type="entry name" value="HIPP01/3/5/6"/>
</dbReference>
<name>A0ABC8YJP3_9POAL</name>
<dbReference type="Pfam" id="PF00403">
    <property type="entry name" value="HMA"/>
    <property type="match status" value="2"/>
</dbReference>
<feature type="region of interest" description="Disordered" evidence="1">
    <location>
        <begin position="77"/>
        <end position="99"/>
    </location>
</feature>
<dbReference type="PANTHER" id="PTHR46413:SF6">
    <property type="entry name" value="HMA DOMAIN-CONTAINING PROTEIN"/>
    <property type="match status" value="1"/>
</dbReference>
<organism evidence="3 4">
    <name type="scientific">Urochloa decumbens</name>
    <dbReference type="NCBI Taxonomy" id="240449"/>
    <lineage>
        <taxon>Eukaryota</taxon>
        <taxon>Viridiplantae</taxon>
        <taxon>Streptophyta</taxon>
        <taxon>Embryophyta</taxon>
        <taxon>Tracheophyta</taxon>
        <taxon>Spermatophyta</taxon>
        <taxon>Magnoliopsida</taxon>
        <taxon>Liliopsida</taxon>
        <taxon>Poales</taxon>
        <taxon>Poaceae</taxon>
        <taxon>PACMAD clade</taxon>
        <taxon>Panicoideae</taxon>
        <taxon>Panicodae</taxon>
        <taxon>Paniceae</taxon>
        <taxon>Melinidinae</taxon>
        <taxon>Urochloa</taxon>
    </lineage>
</organism>
<dbReference type="CDD" id="cd00371">
    <property type="entry name" value="HMA"/>
    <property type="match status" value="2"/>
</dbReference>
<dbReference type="PROSITE" id="PS50846">
    <property type="entry name" value="HMA_2"/>
    <property type="match status" value="2"/>
</dbReference>
<dbReference type="SUPFAM" id="SSF55008">
    <property type="entry name" value="HMA, heavy metal-associated domain"/>
    <property type="match status" value="2"/>
</dbReference>
<dbReference type="PANTHER" id="PTHR46413">
    <property type="entry name" value="HEAVY METAL-ASSOCIATED ISOPRENYLATED PLANT PROTEIN 6"/>
    <property type="match status" value="1"/>
</dbReference>
<feature type="compositionally biased region" description="Basic residues" evidence="1">
    <location>
        <begin position="235"/>
        <end position="244"/>
    </location>
</feature>
<dbReference type="InterPro" id="IPR006121">
    <property type="entry name" value="HMA_dom"/>
</dbReference>
<evidence type="ECO:0000313" key="3">
    <source>
        <dbReference type="EMBL" id="CAL4942061.1"/>
    </source>
</evidence>
<feature type="compositionally biased region" description="Low complexity" evidence="1">
    <location>
        <begin position="212"/>
        <end position="225"/>
    </location>
</feature>
<gene>
    <name evidence="3" type="ORF">URODEC1_LOCUS33373</name>
</gene>
<reference evidence="4" key="1">
    <citation type="submission" date="2024-06" db="EMBL/GenBank/DDBJ databases">
        <authorList>
            <person name="Ryan C."/>
        </authorList>
    </citation>
    <scope>NUCLEOTIDE SEQUENCE [LARGE SCALE GENOMIC DNA]</scope>
</reference>
<dbReference type="InterPro" id="IPR036163">
    <property type="entry name" value="HMA_dom_sf"/>
</dbReference>
<feature type="domain" description="HMA" evidence="2">
    <location>
        <begin position="1"/>
        <end position="68"/>
    </location>
</feature>
<protein>
    <recommendedName>
        <fullName evidence="2">HMA domain-containing protein</fullName>
    </recommendedName>
</protein>
<proteinExistence type="predicted"/>
<feature type="region of interest" description="Disordered" evidence="1">
    <location>
        <begin position="211"/>
        <end position="274"/>
    </location>
</feature>
<accession>A0ABC8YJP3</accession>
<dbReference type="Proteomes" id="UP001497457">
    <property type="component" value="Chromosome 16b"/>
</dbReference>
<keyword evidence="4" id="KW-1185">Reference proteome</keyword>